<accession>A0A193LJ40</accession>
<dbReference type="GO" id="GO:0003924">
    <property type="term" value="F:GTPase activity"/>
    <property type="evidence" value="ECO:0007669"/>
    <property type="project" value="InterPro"/>
</dbReference>
<dbReference type="PRINTS" id="PR00449">
    <property type="entry name" value="RASTRNSFRMNG"/>
</dbReference>
<dbReference type="PROSITE" id="PS51419">
    <property type="entry name" value="RAB"/>
    <property type="match status" value="1"/>
</dbReference>
<dbReference type="GO" id="GO:0005525">
    <property type="term" value="F:GTP binding"/>
    <property type="evidence" value="ECO:0007669"/>
    <property type="project" value="UniProtKB-KW"/>
</dbReference>
<dbReference type="STRING" id="1548547.BA177_15910"/>
<dbReference type="CDD" id="cd00154">
    <property type="entry name" value="Rab"/>
    <property type="match status" value="1"/>
</dbReference>
<evidence type="ECO:0000256" key="1">
    <source>
        <dbReference type="ARBA" id="ARBA00022741"/>
    </source>
</evidence>
<dbReference type="InterPro" id="IPR027417">
    <property type="entry name" value="P-loop_NTPase"/>
</dbReference>
<dbReference type="EMBL" id="CP016268">
    <property type="protein sequence ID" value="ANO52471.1"/>
    <property type="molecule type" value="Genomic_DNA"/>
</dbReference>
<dbReference type="InterPro" id="IPR001806">
    <property type="entry name" value="Small_GTPase"/>
</dbReference>
<evidence type="ECO:0000313" key="3">
    <source>
        <dbReference type="EMBL" id="ANO52471.1"/>
    </source>
</evidence>
<dbReference type="PROSITE" id="PS51421">
    <property type="entry name" value="RAS"/>
    <property type="match status" value="1"/>
</dbReference>
<dbReference type="RefSeq" id="WP_068617818.1">
    <property type="nucleotide sequence ID" value="NZ_CP016268.1"/>
</dbReference>
<evidence type="ECO:0008006" key="5">
    <source>
        <dbReference type="Google" id="ProtNLM"/>
    </source>
</evidence>
<keyword evidence="1" id="KW-0547">Nucleotide-binding</keyword>
<protein>
    <recommendedName>
        <fullName evidence="5">GTP-binding protein</fullName>
    </recommendedName>
</protein>
<gene>
    <name evidence="3" type="ORF">BA177_15910</name>
</gene>
<dbReference type="PANTHER" id="PTHR47977">
    <property type="entry name" value="RAS-RELATED PROTEIN RAB"/>
    <property type="match status" value="1"/>
</dbReference>
<organism evidence="3 4">
    <name type="scientific">Woeseia oceani</name>
    <dbReference type="NCBI Taxonomy" id="1548547"/>
    <lineage>
        <taxon>Bacteria</taxon>
        <taxon>Pseudomonadati</taxon>
        <taxon>Pseudomonadota</taxon>
        <taxon>Gammaproteobacteria</taxon>
        <taxon>Woeseiales</taxon>
        <taxon>Woeseiaceae</taxon>
        <taxon>Woeseia</taxon>
    </lineage>
</organism>
<dbReference type="AlphaFoldDB" id="A0A193LJ40"/>
<dbReference type="Gene3D" id="3.40.50.300">
    <property type="entry name" value="P-loop containing nucleotide triphosphate hydrolases"/>
    <property type="match status" value="1"/>
</dbReference>
<keyword evidence="4" id="KW-1185">Reference proteome</keyword>
<dbReference type="OrthoDB" id="7957980at2"/>
<dbReference type="FunFam" id="3.40.50.300:FF:001447">
    <property type="entry name" value="Ras-related protein Rab-1B"/>
    <property type="match status" value="1"/>
</dbReference>
<name>A0A193LJ40_9GAMM</name>
<dbReference type="SMART" id="SM00173">
    <property type="entry name" value="RAS"/>
    <property type="match status" value="1"/>
</dbReference>
<sequence>MSALTAKICIIGDFAVGKTSSIERFVNQQFSEKYLTTVGVKIDTKEVRLATLNSDVKLVIWDVAGTERFGALEFSYLRGAAGCLLVADGTRSRTVQSALQLQQQVEQRYGDLPFVFMLNKADLIDSWEVKDGSLEKLAGSFPDLFLTSAKTGQDVEAAIEKLAFRIAERELTNSK</sequence>
<keyword evidence="2" id="KW-0342">GTP-binding</keyword>
<proteinExistence type="predicted"/>
<evidence type="ECO:0000313" key="4">
    <source>
        <dbReference type="Proteomes" id="UP000092695"/>
    </source>
</evidence>
<dbReference type="SUPFAM" id="SSF52540">
    <property type="entry name" value="P-loop containing nucleoside triphosphate hydrolases"/>
    <property type="match status" value="1"/>
</dbReference>
<evidence type="ECO:0000256" key="2">
    <source>
        <dbReference type="ARBA" id="ARBA00023134"/>
    </source>
</evidence>
<dbReference type="InterPro" id="IPR050227">
    <property type="entry name" value="Rab"/>
</dbReference>
<dbReference type="SMART" id="SM00175">
    <property type="entry name" value="RAB"/>
    <property type="match status" value="1"/>
</dbReference>
<dbReference type="NCBIfam" id="TIGR00231">
    <property type="entry name" value="small_GTP"/>
    <property type="match status" value="1"/>
</dbReference>
<dbReference type="InterPro" id="IPR005225">
    <property type="entry name" value="Small_GTP-bd"/>
</dbReference>
<reference evidence="3 4" key="1">
    <citation type="submission" date="2016-06" db="EMBL/GenBank/DDBJ databases">
        <title>Complete genome sequence of a deep-branching marine Gamma Proteobacterium Woeseia oceani type strain XK5.</title>
        <authorList>
            <person name="Mu D."/>
            <person name="Du Z."/>
        </authorList>
    </citation>
    <scope>NUCLEOTIDE SEQUENCE [LARGE SCALE GENOMIC DNA]</scope>
    <source>
        <strain evidence="3 4">XK5</strain>
    </source>
</reference>
<dbReference type="Pfam" id="PF00071">
    <property type="entry name" value="Ras"/>
    <property type="match status" value="1"/>
</dbReference>
<dbReference type="KEGG" id="woc:BA177_15910"/>
<dbReference type="Proteomes" id="UP000092695">
    <property type="component" value="Chromosome"/>
</dbReference>